<dbReference type="Gene3D" id="2.170.130.30">
    <property type="match status" value="1"/>
</dbReference>
<dbReference type="OrthoDB" id="2870483at2"/>
<organism evidence="3 4">
    <name type="scientific">Enterococcus pallens ATCC BAA-351</name>
    <dbReference type="NCBI Taxonomy" id="1158607"/>
    <lineage>
        <taxon>Bacteria</taxon>
        <taxon>Bacillati</taxon>
        <taxon>Bacillota</taxon>
        <taxon>Bacilli</taxon>
        <taxon>Lactobacillales</taxon>
        <taxon>Enterococcaceae</taxon>
        <taxon>Enterococcus</taxon>
    </lineage>
</organism>
<evidence type="ECO:0000313" key="4">
    <source>
        <dbReference type="Proteomes" id="UP000013782"/>
    </source>
</evidence>
<dbReference type="AlphaFoldDB" id="R2SLT5"/>
<evidence type="ECO:0000259" key="2">
    <source>
        <dbReference type="Pfam" id="PF14478"/>
    </source>
</evidence>
<accession>R2SLT5</accession>
<feature type="compositionally biased region" description="Low complexity" evidence="1">
    <location>
        <begin position="13"/>
        <end position="25"/>
    </location>
</feature>
<dbReference type="InterPro" id="IPR027954">
    <property type="entry name" value="Transcobalamin-like_C"/>
</dbReference>
<comment type="caution">
    <text evidence="3">The sequence shown here is derived from an EMBL/GenBank/DDBJ whole genome shotgun (WGS) entry which is preliminary data.</text>
</comment>
<reference evidence="3 4" key="1">
    <citation type="submission" date="2013-02" db="EMBL/GenBank/DDBJ databases">
        <title>The Genome Sequence of Enterococcus pallens BAA-351.</title>
        <authorList>
            <consortium name="The Broad Institute Genome Sequencing Platform"/>
            <consortium name="The Broad Institute Genome Sequencing Center for Infectious Disease"/>
            <person name="Earl A.M."/>
            <person name="Gilmore M.S."/>
            <person name="Lebreton F."/>
            <person name="Walker B."/>
            <person name="Young S.K."/>
            <person name="Zeng Q."/>
            <person name="Gargeya S."/>
            <person name="Fitzgerald M."/>
            <person name="Haas B."/>
            <person name="Abouelleil A."/>
            <person name="Alvarado L."/>
            <person name="Arachchi H.M."/>
            <person name="Berlin A.M."/>
            <person name="Chapman S.B."/>
            <person name="Dewar J."/>
            <person name="Goldberg J."/>
            <person name="Griggs A."/>
            <person name="Gujja S."/>
            <person name="Hansen M."/>
            <person name="Howarth C."/>
            <person name="Imamovic A."/>
            <person name="Larimer J."/>
            <person name="McCowan C."/>
            <person name="Murphy C."/>
            <person name="Neiman D."/>
            <person name="Pearson M."/>
            <person name="Priest M."/>
            <person name="Roberts A."/>
            <person name="Saif S."/>
            <person name="Shea T."/>
            <person name="Sisk P."/>
            <person name="Sykes S."/>
            <person name="Wortman J."/>
            <person name="Nusbaum C."/>
            <person name="Birren B."/>
        </authorList>
    </citation>
    <scope>NUCLEOTIDE SEQUENCE [LARGE SCALE GENOMIC DNA]</scope>
    <source>
        <strain evidence="3 4">ATCC BAA-351</strain>
    </source>
</reference>
<dbReference type="Proteomes" id="UP000013782">
    <property type="component" value="Unassembled WGS sequence"/>
</dbReference>
<feature type="domain" description="Transcobalamin-like C-terminal" evidence="2">
    <location>
        <begin position="55"/>
        <end position="96"/>
    </location>
</feature>
<gene>
    <name evidence="3" type="ORF">UAU_02522</name>
</gene>
<dbReference type="EMBL" id="AJAQ01000016">
    <property type="protein sequence ID" value="EOH93826.1"/>
    <property type="molecule type" value="Genomic_DNA"/>
</dbReference>
<evidence type="ECO:0000313" key="3">
    <source>
        <dbReference type="EMBL" id="EOH93826.1"/>
    </source>
</evidence>
<dbReference type="PATRIC" id="fig|1158607.3.peg.2498"/>
<evidence type="ECO:0000256" key="1">
    <source>
        <dbReference type="SAM" id="MobiDB-lite"/>
    </source>
</evidence>
<proteinExistence type="predicted"/>
<dbReference type="STRING" id="160454.RV10_GL000637"/>
<sequence>MTVVTGCSPAGNTSASSSESTTSSTQEKINVQVKVTDKNKDTTSNEEIETTETTNLLDLMKQKHKLEEKDGLITAIDGLKQDEQAGDYWSYTIYGEWQQKERRKPF</sequence>
<dbReference type="RefSeq" id="WP_010757512.1">
    <property type="nucleotide sequence ID" value="NZ_ASWD01000001.1"/>
</dbReference>
<feature type="region of interest" description="Disordered" evidence="1">
    <location>
        <begin position="1"/>
        <end position="28"/>
    </location>
</feature>
<name>R2SLT5_9ENTE</name>
<keyword evidence="4" id="KW-1185">Reference proteome</keyword>
<protein>
    <recommendedName>
        <fullName evidence="2">Transcobalamin-like C-terminal domain-containing protein</fullName>
    </recommendedName>
</protein>
<dbReference type="Pfam" id="PF14478">
    <property type="entry name" value="DUF4430"/>
    <property type="match status" value="1"/>
</dbReference>
<dbReference type="HOGENOM" id="CLU_111954_1_0_9"/>